<feature type="domain" description="FAD-binding PCMH-type" evidence="6">
    <location>
        <begin position="40"/>
        <end position="220"/>
    </location>
</feature>
<protein>
    <submittedName>
        <fullName evidence="7">FAD-binding oxidoreductase</fullName>
    </submittedName>
</protein>
<organism evidence="7 8">
    <name type="scientific">Nonomuraea antimicrobica</name>
    <dbReference type="NCBI Taxonomy" id="561173"/>
    <lineage>
        <taxon>Bacteria</taxon>
        <taxon>Bacillati</taxon>
        <taxon>Actinomycetota</taxon>
        <taxon>Actinomycetes</taxon>
        <taxon>Streptosporangiales</taxon>
        <taxon>Streptosporangiaceae</taxon>
        <taxon>Nonomuraea</taxon>
    </lineage>
</organism>
<dbReference type="Pfam" id="PF08031">
    <property type="entry name" value="BBE"/>
    <property type="match status" value="1"/>
</dbReference>
<dbReference type="InterPro" id="IPR016169">
    <property type="entry name" value="FAD-bd_PCMH_sub2"/>
</dbReference>
<dbReference type="Gene3D" id="3.40.462.20">
    <property type="match status" value="1"/>
</dbReference>
<dbReference type="PANTHER" id="PTHR42973">
    <property type="entry name" value="BINDING OXIDOREDUCTASE, PUTATIVE (AFU_ORTHOLOGUE AFUA_1G17690)-RELATED"/>
    <property type="match status" value="1"/>
</dbReference>
<evidence type="ECO:0000259" key="6">
    <source>
        <dbReference type="PROSITE" id="PS51387"/>
    </source>
</evidence>
<dbReference type="Gene3D" id="3.30.465.10">
    <property type="match status" value="1"/>
</dbReference>
<evidence type="ECO:0000256" key="1">
    <source>
        <dbReference type="ARBA" id="ARBA00001974"/>
    </source>
</evidence>
<dbReference type="InterPro" id="IPR006094">
    <property type="entry name" value="Oxid_FAD_bind_N"/>
</dbReference>
<evidence type="ECO:0000256" key="2">
    <source>
        <dbReference type="ARBA" id="ARBA00005466"/>
    </source>
</evidence>
<dbReference type="Pfam" id="PF01565">
    <property type="entry name" value="FAD_binding_4"/>
    <property type="match status" value="1"/>
</dbReference>
<gene>
    <name evidence="7" type="ORF">GCM10022224_061670</name>
</gene>
<evidence type="ECO:0000313" key="7">
    <source>
        <dbReference type="EMBL" id="GAA3688043.1"/>
    </source>
</evidence>
<dbReference type="InterPro" id="IPR016166">
    <property type="entry name" value="FAD-bd_PCMH"/>
</dbReference>
<dbReference type="PROSITE" id="PS00862">
    <property type="entry name" value="OX2_COVAL_FAD"/>
    <property type="match status" value="1"/>
</dbReference>
<evidence type="ECO:0000256" key="3">
    <source>
        <dbReference type="ARBA" id="ARBA00022630"/>
    </source>
</evidence>
<dbReference type="RefSeq" id="WP_344886136.1">
    <property type="nucleotide sequence ID" value="NZ_BAAAZP010000107.1"/>
</dbReference>
<comment type="cofactor">
    <cofactor evidence="1">
        <name>FAD</name>
        <dbReference type="ChEBI" id="CHEBI:57692"/>
    </cofactor>
</comment>
<comment type="caution">
    <text evidence="7">The sequence shown here is derived from an EMBL/GenBank/DDBJ whole genome shotgun (WGS) entry which is preliminary data.</text>
</comment>
<dbReference type="EMBL" id="BAAAZP010000107">
    <property type="protein sequence ID" value="GAA3688043.1"/>
    <property type="molecule type" value="Genomic_DNA"/>
</dbReference>
<dbReference type="PANTHER" id="PTHR42973:SF39">
    <property type="entry name" value="FAD-BINDING PCMH-TYPE DOMAIN-CONTAINING PROTEIN"/>
    <property type="match status" value="1"/>
</dbReference>
<dbReference type="InterPro" id="IPR012951">
    <property type="entry name" value="BBE"/>
</dbReference>
<accession>A0ABP7CG87</accession>
<dbReference type="PROSITE" id="PS51387">
    <property type="entry name" value="FAD_PCMH"/>
    <property type="match status" value="1"/>
</dbReference>
<dbReference type="InterPro" id="IPR050416">
    <property type="entry name" value="FAD-linked_Oxidoreductase"/>
</dbReference>
<dbReference type="InterPro" id="IPR006093">
    <property type="entry name" value="Oxy_OxRdtase_FAD_BS"/>
</dbReference>
<comment type="similarity">
    <text evidence="2">Belongs to the oxygen-dependent FAD-linked oxidoreductase family.</text>
</comment>
<sequence>MVDSIQRTVLSGTAIASVAAVDSLDPRYHSLVSRGYNQRFRCAPEQVRPVVSTEDVIRVVDDAVRADRRIVVRSGGHCFEGFVDDPSVHTLVDLSAMSAVRYDAHRDAFMVEAGCTMGEMYRKLFLGWGVTVPGGTCPAVGVGGHVCGGGYGALCRLHGLTVDHLHAVEVVVADRSGRARSVVATGDPADPNRELWWAHTGGGGGNFGIVTRYWFRTPGAGHGDPGTLLPRPPSTVLCFSVDWPWPEFDQESFVRLMRNYGEWGERNSEPGSPAAPLYAEFGLPSRPSEAINLTGQIATDTGAQRLLDDLMNALGQGVDVRPSVQSFTLPWLAAATQPTPGESALPDRRFKIKSGYRRRRLTDRQIATAYRHLTRSDYGYPYATLFINTYGGQVNAVAADATAVPHRDSVFLVGYLVGWQGAAEDARHLSWIRDLYQDVYADSAGVPAGDEDDGAFINYADTDLADPRWNTSDVPWHTLYYKDCYARLQRVKRLWDPHNLFHHALSVRSD</sequence>
<name>A0ABP7CG87_9ACTN</name>
<dbReference type="Proteomes" id="UP001500902">
    <property type="component" value="Unassembled WGS sequence"/>
</dbReference>
<dbReference type="SUPFAM" id="SSF56176">
    <property type="entry name" value="FAD-binding/transporter-associated domain-like"/>
    <property type="match status" value="1"/>
</dbReference>
<evidence type="ECO:0000256" key="4">
    <source>
        <dbReference type="ARBA" id="ARBA00022827"/>
    </source>
</evidence>
<evidence type="ECO:0000313" key="8">
    <source>
        <dbReference type="Proteomes" id="UP001500902"/>
    </source>
</evidence>
<reference evidence="8" key="1">
    <citation type="journal article" date="2019" name="Int. J. Syst. Evol. Microbiol.">
        <title>The Global Catalogue of Microorganisms (GCM) 10K type strain sequencing project: providing services to taxonomists for standard genome sequencing and annotation.</title>
        <authorList>
            <consortium name="The Broad Institute Genomics Platform"/>
            <consortium name="The Broad Institute Genome Sequencing Center for Infectious Disease"/>
            <person name="Wu L."/>
            <person name="Ma J."/>
        </authorList>
    </citation>
    <scope>NUCLEOTIDE SEQUENCE [LARGE SCALE GENOMIC DNA]</scope>
    <source>
        <strain evidence="8">JCM 16904</strain>
    </source>
</reference>
<dbReference type="InterPro" id="IPR036318">
    <property type="entry name" value="FAD-bd_PCMH-like_sf"/>
</dbReference>
<keyword evidence="4" id="KW-0274">FAD</keyword>
<keyword evidence="8" id="KW-1185">Reference proteome</keyword>
<keyword evidence="3" id="KW-0285">Flavoprotein</keyword>
<keyword evidence="5" id="KW-0560">Oxidoreductase</keyword>
<evidence type="ECO:0000256" key="5">
    <source>
        <dbReference type="ARBA" id="ARBA00023002"/>
    </source>
</evidence>
<proteinExistence type="inferred from homology"/>